<dbReference type="EC" id="3.1.26.5" evidence="6 7"/>
<gene>
    <name evidence="6 8" type="primary">rnpA</name>
    <name evidence="8" type="ORF">ACFOKA_10200</name>
</gene>
<organism evidence="8 9">
    <name type="scientific">Kordiimonas pumila</name>
    <dbReference type="NCBI Taxonomy" id="2161677"/>
    <lineage>
        <taxon>Bacteria</taxon>
        <taxon>Pseudomonadati</taxon>
        <taxon>Pseudomonadota</taxon>
        <taxon>Alphaproteobacteria</taxon>
        <taxon>Kordiimonadales</taxon>
        <taxon>Kordiimonadaceae</taxon>
        <taxon>Kordiimonas</taxon>
    </lineage>
</organism>
<keyword evidence="2 6" id="KW-0540">Nuclease</keyword>
<proteinExistence type="inferred from homology"/>
<sequence>MVQKDKTLTRLTKRPEYLAVAATRRKWVTPSFILQAKPAASDSQPRTGYTVSKKVGNAVIRSKARRRLKEASRTIMAANGQPGWEYVFVGRQAAFDYPFEKMKADIKWALAKLASNADLQKANAAKTADKPQMNKGQR</sequence>
<dbReference type="HAMAP" id="MF_00227">
    <property type="entry name" value="RNase_P"/>
    <property type="match status" value="1"/>
</dbReference>
<evidence type="ECO:0000256" key="5">
    <source>
        <dbReference type="ARBA" id="ARBA00022884"/>
    </source>
</evidence>
<dbReference type="PANTHER" id="PTHR33992">
    <property type="entry name" value="RIBONUCLEASE P PROTEIN COMPONENT"/>
    <property type="match status" value="1"/>
</dbReference>
<evidence type="ECO:0000256" key="3">
    <source>
        <dbReference type="ARBA" id="ARBA00022759"/>
    </source>
</evidence>
<comment type="function">
    <text evidence="6">RNaseP catalyzes the removal of the 5'-leader sequence from pre-tRNA to produce the mature 5'-terminus. It can also cleave other RNA substrates such as 4.5S RNA. The protein component plays an auxiliary but essential role in vivo by binding to the 5'-leader sequence and broadening the substrate specificity of the ribozyme.</text>
</comment>
<dbReference type="PANTHER" id="PTHR33992:SF1">
    <property type="entry name" value="RIBONUCLEASE P PROTEIN COMPONENT"/>
    <property type="match status" value="1"/>
</dbReference>
<comment type="catalytic activity">
    <reaction evidence="6">
        <text>Endonucleolytic cleavage of RNA, removing 5'-extranucleotides from tRNA precursor.</text>
        <dbReference type="EC" id="3.1.26.5"/>
    </reaction>
</comment>
<dbReference type="InterPro" id="IPR000100">
    <property type="entry name" value="RNase_P"/>
</dbReference>
<dbReference type="InterPro" id="IPR014721">
    <property type="entry name" value="Ribsml_uS5_D2-typ_fold_subgr"/>
</dbReference>
<evidence type="ECO:0000313" key="8">
    <source>
        <dbReference type="EMBL" id="MFC3052275.1"/>
    </source>
</evidence>
<evidence type="ECO:0000313" key="9">
    <source>
        <dbReference type="Proteomes" id="UP001595444"/>
    </source>
</evidence>
<dbReference type="RefSeq" id="WP_194214048.1">
    <property type="nucleotide sequence ID" value="NZ_CP061205.1"/>
</dbReference>
<keyword evidence="9" id="KW-1185">Reference proteome</keyword>
<dbReference type="EMBL" id="JBHRSL010000010">
    <property type="protein sequence ID" value="MFC3052275.1"/>
    <property type="molecule type" value="Genomic_DNA"/>
</dbReference>
<dbReference type="Proteomes" id="UP001595444">
    <property type="component" value="Unassembled WGS sequence"/>
</dbReference>
<evidence type="ECO:0000256" key="7">
    <source>
        <dbReference type="NCBIfam" id="TIGR00188"/>
    </source>
</evidence>
<dbReference type="NCBIfam" id="TIGR00188">
    <property type="entry name" value="rnpA"/>
    <property type="match status" value="1"/>
</dbReference>
<comment type="caution">
    <text evidence="8">The sequence shown here is derived from an EMBL/GenBank/DDBJ whole genome shotgun (WGS) entry which is preliminary data.</text>
</comment>
<comment type="similarity">
    <text evidence="6">Belongs to the RnpA family.</text>
</comment>
<reference evidence="9" key="1">
    <citation type="journal article" date="2019" name="Int. J. Syst. Evol. Microbiol.">
        <title>The Global Catalogue of Microorganisms (GCM) 10K type strain sequencing project: providing services to taxonomists for standard genome sequencing and annotation.</title>
        <authorList>
            <consortium name="The Broad Institute Genomics Platform"/>
            <consortium name="The Broad Institute Genome Sequencing Center for Infectious Disease"/>
            <person name="Wu L."/>
            <person name="Ma J."/>
        </authorList>
    </citation>
    <scope>NUCLEOTIDE SEQUENCE [LARGE SCALE GENOMIC DNA]</scope>
    <source>
        <strain evidence="9">KCTC 62164</strain>
    </source>
</reference>
<dbReference type="GO" id="GO:0004526">
    <property type="term" value="F:ribonuclease P activity"/>
    <property type="evidence" value="ECO:0007669"/>
    <property type="project" value="UniProtKB-EC"/>
</dbReference>
<name>A0ABV7D6G2_9PROT</name>
<accession>A0ABV7D6G2</accession>
<evidence type="ECO:0000256" key="6">
    <source>
        <dbReference type="HAMAP-Rule" id="MF_00227"/>
    </source>
</evidence>
<comment type="subunit">
    <text evidence="6">Consists of a catalytic RNA component (M1 or rnpB) and a protein subunit.</text>
</comment>
<protein>
    <recommendedName>
        <fullName evidence="6 7">Ribonuclease P protein component</fullName>
        <shortName evidence="6">RNase P protein</shortName>
        <shortName evidence="6">RNaseP protein</shortName>
        <ecNumber evidence="6 7">3.1.26.5</ecNumber>
    </recommendedName>
    <alternativeName>
        <fullName evidence="6">Protein C5</fullName>
    </alternativeName>
</protein>
<evidence type="ECO:0000256" key="4">
    <source>
        <dbReference type="ARBA" id="ARBA00022801"/>
    </source>
</evidence>
<dbReference type="InterPro" id="IPR020568">
    <property type="entry name" value="Ribosomal_Su5_D2-typ_SF"/>
</dbReference>
<keyword evidence="1 6" id="KW-0819">tRNA processing</keyword>
<evidence type="ECO:0000256" key="1">
    <source>
        <dbReference type="ARBA" id="ARBA00022694"/>
    </source>
</evidence>
<dbReference type="Pfam" id="PF00825">
    <property type="entry name" value="Ribonuclease_P"/>
    <property type="match status" value="1"/>
</dbReference>
<evidence type="ECO:0000256" key="2">
    <source>
        <dbReference type="ARBA" id="ARBA00022722"/>
    </source>
</evidence>
<keyword evidence="4 6" id="KW-0378">Hydrolase</keyword>
<dbReference type="Gene3D" id="3.30.230.10">
    <property type="match status" value="1"/>
</dbReference>
<keyword evidence="3 6" id="KW-0255">Endonuclease</keyword>
<keyword evidence="5 6" id="KW-0694">RNA-binding</keyword>
<dbReference type="SUPFAM" id="SSF54211">
    <property type="entry name" value="Ribosomal protein S5 domain 2-like"/>
    <property type="match status" value="1"/>
</dbReference>